<organism evidence="1 2">
    <name type="scientific">Enteractinococcus coprophilus</name>
    <dbReference type="NCBI Taxonomy" id="1027633"/>
    <lineage>
        <taxon>Bacteria</taxon>
        <taxon>Bacillati</taxon>
        <taxon>Actinomycetota</taxon>
        <taxon>Actinomycetes</taxon>
        <taxon>Micrococcales</taxon>
        <taxon>Micrococcaceae</taxon>
    </lineage>
</organism>
<sequence length="510" mass="55215">MLALGYISTSKTQLIGTGTKRRITMSVTARPHANIVGSGPNGLTAAAMLARAGWHVRVYERNDAVGGAAASADVFGDGSIVDMGAAAHPFGVASPVFRHLGLEERGLEWLHSEYPMAHPFEDGPAAILQRDIRKTARSLGIDSTAWRLIHRGVVNSIDDYLEQIMRPLLRFPNRPVKMAQFGMLGSAPSSWFVRTAFREEAARALFTGSAAHANTPLGHPFTSTFGVLFSALGMTRGWPVIKGGTGALVNALTEVIREYDGEVFTNHEVTDLDALPPARATVLDITPSQALVMRGKQLRELPEHTVQRFQRWRYGPGVYKVDWQLDGPVPWADSRVSHATTVHVGGRAAEIRLAEAQVNAGRIPDRPFVMVVQPQVADPSRAPEGSHILWTYTHVPHGYKPATKDRDYVADVIQAQIERYAPGFGSKIRAKKVWDPAALEEWNPNLVGGDIAGGAMTGLQSLLRGGLTLEPYRMGVDGLYICSAATPPGAGVHGMPGAWAAHAVIADQRY</sequence>
<dbReference type="Gene3D" id="3.50.50.60">
    <property type="entry name" value="FAD/NAD(P)-binding domain"/>
    <property type="match status" value="2"/>
</dbReference>
<evidence type="ECO:0000313" key="2">
    <source>
        <dbReference type="Proteomes" id="UP000319746"/>
    </source>
</evidence>
<dbReference type="EMBL" id="VFOU01000003">
    <property type="protein sequence ID" value="TQL71639.1"/>
    <property type="molecule type" value="Genomic_DNA"/>
</dbReference>
<dbReference type="InterPro" id="IPR036188">
    <property type="entry name" value="FAD/NAD-bd_sf"/>
</dbReference>
<dbReference type="Pfam" id="PF13450">
    <property type="entry name" value="NAD_binding_8"/>
    <property type="match status" value="1"/>
</dbReference>
<dbReference type="PANTHER" id="PTHR10668:SF105">
    <property type="entry name" value="DEHYDROGENASE-RELATED"/>
    <property type="match status" value="1"/>
</dbReference>
<protein>
    <submittedName>
        <fullName evidence="1">Phytoene dehydrogenase-like protein</fullName>
    </submittedName>
</protein>
<dbReference type="SUPFAM" id="SSF51905">
    <property type="entry name" value="FAD/NAD(P)-binding domain"/>
    <property type="match status" value="1"/>
</dbReference>
<dbReference type="PANTHER" id="PTHR10668">
    <property type="entry name" value="PHYTOENE DEHYDROGENASE"/>
    <property type="match status" value="1"/>
</dbReference>
<dbReference type="Proteomes" id="UP000319746">
    <property type="component" value="Unassembled WGS sequence"/>
</dbReference>
<dbReference type="RefSeq" id="WP_246057386.1">
    <property type="nucleotide sequence ID" value="NZ_BAABAN010000001.1"/>
</dbReference>
<gene>
    <name evidence="1" type="ORF">FB556_2128</name>
</gene>
<comment type="caution">
    <text evidence="1">The sequence shown here is derived from an EMBL/GenBank/DDBJ whole genome shotgun (WGS) entry which is preliminary data.</text>
</comment>
<accession>A0A543AGD5</accession>
<name>A0A543AGD5_9MICC</name>
<proteinExistence type="predicted"/>
<dbReference type="AlphaFoldDB" id="A0A543AGD5"/>
<keyword evidence="2" id="KW-1185">Reference proteome</keyword>
<dbReference type="PRINTS" id="PR00419">
    <property type="entry name" value="ADXRDTASE"/>
</dbReference>
<evidence type="ECO:0000313" key="1">
    <source>
        <dbReference type="EMBL" id="TQL71639.1"/>
    </source>
</evidence>
<reference evidence="1 2" key="1">
    <citation type="submission" date="2019-06" db="EMBL/GenBank/DDBJ databases">
        <title>Sequencing the genomes of 1000 actinobacteria strains.</title>
        <authorList>
            <person name="Klenk H.-P."/>
        </authorList>
    </citation>
    <scope>NUCLEOTIDE SEQUENCE [LARGE SCALE GENOMIC DNA]</scope>
    <source>
        <strain evidence="1 2">DSM 24083</strain>
    </source>
</reference>